<dbReference type="Gene3D" id="3.40.250.10">
    <property type="entry name" value="Rhodanese-like domain"/>
    <property type="match status" value="2"/>
</dbReference>
<name>A0ABP4WMJ1_9MICO</name>
<gene>
    <name evidence="4" type="ORF">GCM10009747_16190</name>
</gene>
<dbReference type="PANTHER" id="PTHR11364:SF27">
    <property type="entry name" value="SULFURTRANSFERASE"/>
    <property type="match status" value="1"/>
</dbReference>
<evidence type="ECO:0000313" key="5">
    <source>
        <dbReference type="Proteomes" id="UP001500506"/>
    </source>
</evidence>
<organism evidence="4 5">
    <name type="scientific">Agromyces humatus</name>
    <dbReference type="NCBI Taxonomy" id="279573"/>
    <lineage>
        <taxon>Bacteria</taxon>
        <taxon>Bacillati</taxon>
        <taxon>Actinomycetota</taxon>
        <taxon>Actinomycetes</taxon>
        <taxon>Micrococcales</taxon>
        <taxon>Microbacteriaceae</taxon>
        <taxon>Agromyces</taxon>
    </lineage>
</organism>
<dbReference type="SMART" id="SM00450">
    <property type="entry name" value="RHOD"/>
    <property type="match status" value="2"/>
</dbReference>
<dbReference type="PROSITE" id="PS00380">
    <property type="entry name" value="RHODANESE_1"/>
    <property type="match status" value="1"/>
</dbReference>
<feature type="domain" description="Rhodanese" evidence="3">
    <location>
        <begin position="174"/>
        <end position="285"/>
    </location>
</feature>
<dbReference type="Pfam" id="PF00581">
    <property type="entry name" value="Rhodanese"/>
    <property type="match status" value="2"/>
</dbReference>
<reference evidence="5" key="1">
    <citation type="journal article" date="2019" name="Int. J. Syst. Evol. Microbiol.">
        <title>The Global Catalogue of Microorganisms (GCM) 10K type strain sequencing project: providing services to taxonomists for standard genome sequencing and annotation.</title>
        <authorList>
            <consortium name="The Broad Institute Genomics Platform"/>
            <consortium name="The Broad Institute Genome Sequencing Center for Infectious Disease"/>
            <person name="Wu L."/>
            <person name="Ma J."/>
        </authorList>
    </citation>
    <scope>NUCLEOTIDE SEQUENCE [LARGE SCALE GENOMIC DNA]</scope>
    <source>
        <strain evidence="5">JCM 14319</strain>
    </source>
</reference>
<keyword evidence="2" id="KW-0677">Repeat</keyword>
<dbReference type="SUPFAM" id="SSF52821">
    <property type="entry name" value="Rhodanese/Cell cycle control phosphatase"/>
    <property type="match status" value="2"/>
</dbReference>
<dbReference type="EMBL" id="BAAANH010000003">
    <property type="protein sequence ID" value="GAA1758233.1"/>
    <property type="molecule type" value="Genomic_DNA"/>
</dbReference>
<feature type="domain" description="Rhodanese" evidence="3">
    <location>
        <begin position="28"/>
        <end position="146"/>
    </location>
</feature>
<evidence type="ECO:0000256" key="2">
    <source>
        <dbReference type="ARBA" id="ARBA00022737"/>
    </source>
</evidence>
<accession>A0ABP4WMJ1</accession>
<dbReference type="InterPro" id="IPR036873">
    <property type="entry name" value="Rhodanese-like_dom_sf"/>
</dbReference>
<evidence type="ECO:0000259" key="3">
    <source>
        <dbReference type="PROSITE" id="PS50206"/>
    </source>
</evidence>
<keyword evidence="5" id="KW-1185">Reference proteome</keyword>
<proteinExistence type="predicted"/>
<comment type="caution">
    <text evidence="4">The sequence shown here is derived from an EMBL/GenBank/DDBJ whole genome shotgun (WGS) entry which is preliminary data.</text>
</comment>
<dbReference type="InterPro" id="IPR045078">
    <property type="entry name" value="TST/MPST-like"/>
</dbReference>
<dbReference type="CDD" id="cd01449">
    <property type="entry name" value="TST_Repeat_2"/>
    <property type="match status" value="1"/>
</dbReference>
<evidence type="ECO:0000256" key="1">
    <source>
        <dbReference type="ARBA" id="ARBA00022679"/>
    </source>
</evidence>
<dbReference type="PANTHER" id="PTHR11364">
    <property type="entry name" value="THIOSULFATE SULFERTANSFERASE"/>
    <property type="match status" value="1"/>
</dbReference>
<dbReference type="InterPro" id="IPR001763">
    <property type="entry name" value="Rhodanese-like_dom"/>
</dbReference>
<dbReference type="Proteomes" id="UP001500506">
    <property type="component" value="Unassembled WGS sequence"/>
</dbReference>
<dbReference type="CDD" id="cd01448">
    <property type="entry name" value="TST_Repeat_1"/>
    <property type="match status" value="1"/>
</dbReference>
<dbReference type="InterPro" id="IPR001307">
    <property type="entry name" value="Thiosulphate_STrfase_CS"/>
</dbReference>
<evidence type="ECO:0000313" key="4">
    <source>
        <dbReference type="EMBL" id="GAA1758233.1"/>
    </source>
</evidence>
<dbReference type="PROSITE" id="PS50206">
    <property type="entry name" value="RHODANESE_3"/>
    <property type="match status" value="2"/>
</dbReference>
<sequence>MRDPVAVAEDGGMPILIQPDDLAARIAAGERTVVLDVRWSLAAPDGTEAYRAGHVPGAVYVDLDRELADHDAVGEGRHPLPAEADFTAAMRRWGLRDGDTVVVMDDLGNQSAARAWWLLRHAGFGDVRLLDGALAGWRTAGHALETGDVVPERGDTTARFGAMPVIGIDEVAEVAGRGVLIDARAAERYRGEIEPIDPRAGHIPRAMSAPSGDDLDAAGRFRSPEALRERFAALGVQVGDPVAAYCGSGVTAAHAVASLAIAGIDAALYPGSWSQWSNDPSRPAATGPDSR</sequence>
<keyword evidence="1" id="KW-0808">Transferase</keyword>
<protein>
    <submittedName>
        <fullName evidence="4">Sulfurtransferase</fullName>
    </submittedName>
</protein>